<keyword evidence="5 7" id="KW-0460">Magnesium</keyword>
<dbReference type="InterPro" id="IPR042111">
    <property type="entry name" value="Adenylosuccinate_synth_dom3"/>
</dbReference>
<keyword evidence="4 7" id="KW-0658">Purine biosynthesis</keyword>
<dbReference type="Pfam" id="PF00709">
    <property type="entry name" value="Adenylsucc_synt"/>
    <property type="match status" value="1"/>
</dbReference>
<dbReference type="UniPathway" id="UPA00075">
    <property type="reaction ID" value="UER00335"/>
</dbReference>
<dbReference type="InterPro" id="IPR027417">
    <property type="entry name" value="P-loop_NTPase"/>
</dbReference>
<comment type="caution">
    <text evidence="7">Lacks conserved residue(s) required for the propagation of feature annotation.</text>
</comment>
<feature type="binding site" evidence="7">
    <location>
        <position position="17"/>
    </location>
    <ligand>
        <name>IMP</name>
        <dbReference type="ChEBI" id="CHEBI:58053"/>
    </ligand>
</feature>
<dbReference type="SUPFAM" id="SSF52540">
    <property type="entry name" value="P-loop containing nucleoside triphosphate hydrolases"/>
    <property type="match status" value="1"/>
</dbReference>
<dbReference type="GO" id="GO:0005737">
    <property type="term" value="C:cytoplasm"/>
    <property type="evidence" value="ECO:0007669"/>
    <property type="project" value="UniProtKB-SubCell"/>
</dbReference>
<comment type="cofactor">
    <cofactor evidence="7">
        <name>Mg(2+)</name>
        <dbReference type="ChEBI" id="CHEBI:18420"/>
    </cofactor>
    <text evidence="7">Binds 1 Mg(2+) ion per subunit.</text>
</comment>
<dbReference type="PANTHER" id="PTHR11846:SF0">
    <property type="entry name" value="ADENYLOSUCCINATE SYNTHETASE"/>
    <property type="match status" value="1"/>
</dbReference>
<evidence type="ECO:0000256" key="6">
    <source>
        <dbReference type="ARBA" id="ARBA00023134"/>
    </source>
</evidence>
<evidence type="ECO:0000313" key="8">
    <source>
        <dbReference type="EMBL" id="KAF5259930.1"/>
    </source>
</evidence>
<evidence type="ECO:0000256" key="3">
    <source>
        <dbReference type="ARBA" id="ARBA00022741"/>
    </source>
</evidence>
<dbReference type="GO" id="GO:0005525">
    <property type="term" value="F:GTP binding"/>
    <property type="evidence" value="ECO:0007669"/>
    <property type="project" value="UniProtKB-UniRule"/>
</dbReference>
<dbReference type="SMART" id="SM00788">
    <property type="entry name" value="Adenylsucc_synt"/>
    <property type="match status" value="1"/>
</dbReference>
<evidence type="ECO:0000256" key="5">
    <source>
        <dbReference type="ARBA" id="ARBA00022842"/>
    </source>
</evidence>
<reference evidence="8" key="1">
    <citation type="submission" date="2020-02" db="EMBL/GenBank/DDBJ databases">
        <title>Identification and distribution of gene clusters putatively required for synthesis of sphingolipid metabolism inhibitors in phylogenetically diverse species of the filamentous fungus Fusarium.</title>
        <authorList>
            <person name="Kim H.-S."/>
            <person name="Busman M."/>
            <person name="Brown D.W."/>
            <person name="Divon H."/>
            <person name="Uhlig S."/>
            <person name="Proctor R.H."/>
        </authorList>
    </citation>
    <scope>NUCLEOTIDE SEQUENCE [LARGE SCALE GENOMIC DNA]</scope>
    <source>
        <strain evidence="8">NRRL 39464</strain>
    </source>
</reference>
<dbReference type="PANTHER" id="PTHR11846">
    <property type="entry name" value="ADENYLOSUCCINATE SYNTHETASE"/>
    <property type="match status" value="1"/>
</dbReference>
<feature type="binding site" evidence="7">
    <location>
        <position position="81"/>
    </location>
    <ligand>
        <name>IMP</name>
        <dbReference type="ChEBI" id="CHEBI:58053"/>
    </ligand>
</feature>
<comment type="function">
    <text evidence="7">Plays an important role in the de novo pathway and in the salvage pathway of purine nucleotide biosynthesis. Catalyzes the first commited step in the biosynthesis of AMP from IMP.</text>
</comment>
<dbReference type="Gene3D" id="3.90.170.10">
    <property type="entry name" value="Adenylosuccinate Synthetase, subunit A, domain 3"/>
    <property type="match status" value="2"/>
</dbReference>
<comment type="subunit">
    <text evidence="7">Homodimer.</text>
</comment>
<evidence type="ECO:0000256" key="1">
    <source>
        <dbReference type="ARBA" id="ARBA00022598"/>
    </source>
</evidence>
<protein>
    <recommendedName>
        <fullName evidence="7">Adenylosuccinate synthetase</fullName>
        <shortName evidence="7">AMPSase</shortName>
        <shortName evidence="7">AdSS</shortName>
        <ecNumber evidence="7">6.3.4.4</ecNumber>
    </recommendedName>
    <alternativeName>
        <fullName evidence="7">IMP--aspartate ligase</fullName>
    </alternativeName>
</protein>
<dbReference type="EC" id="6.3.4.4" evidence="7"/>
<feature type="binding site" evidence="7">
    <location>
        <position position="83"/>
    </location>
    <ligand>
        <name>GTP</name>
        <dbReference type="ChEBI" id="CHEBI:37565"/>
    </ligand>
</feature>
<dbReference type="GO" id="GO:0044208">
    <property type="term" value="P:'de novo' AMP biosynthetic process"/>
    <property type="evidence" value="ECO:0007669"/>
    <property type="project" value="UniProtKB-UniRule"/>
</dbReference>
<name>A0A8H5A8A1_FUSOX</name>
<feature type="binding site" evidence="7">
    <location>
        <begin position="173"/>
        <end position="175"/>
    </location>
    <ligand>
        <name>GTP</name>
        <dbReference type="ChEBI" id="CHEBI:37565"/>
    </ligand>
</feature>
<keyword evidence="2 7" id="KW-0479">Metal-binding</keyword>
<comment type="subcellular location">
    <subcellularLocation>
        <location evidence="7">Cytoplasm</location>
    </subcellularLocation>
</comment>
<dbReference type="Gene3D" id="3.40.440.10">
    <property type="entry name" value="Adenylosuccinate Synthetase, subunit A, domain 1"/>
    <property type="match status" value="1"/>
</dbReference>
<comment type="pathway">
    <text evidence="7">Purine metabolism; AMP biosynthesis via de novo pathway; AMP from IMP: step 1/2.</text>
</comment>
<dbReference type="GO" id="GO:0000287">
    <property type="term" value="F:magnesium ion binding"/>
    <property type="evidence" value="ECO:0007669"/>
    <property type="project" value="UniProtKB-UniRule"/>
</dbReference>
<organism evidence="8 9">
    <name type="scientific">Fusarium oxysporum</name>
    <name type="common">Fusarium vascular wilt</name>
    <dbReference type="NCBI Taxonomy" id="5507"/>
    <lineage>
        <taxon>Eukaryota</taxon>
        <taxon>Fungi</taxon>
        <taxon>Dikarya</taxon>
        <taxon>Ascomycota</taxon>
        <taxon>Pezizomycotina</taxon>
        <taxon>Sordariomycetes</taxon>
        <taxon>Hypocreomycetidae</taxon>
        <taxon>Hypocreales</taxon>
        <taxon>Nectriaceae</taxon>
        <taxon>Fusarium</taxon>
        <taxon>Fusarium oxysporum species complex</taxon>
    </lineage>
</organism>
<dbReference type="AlphaFoldDB" id="A0A8H5A8A1"/>
<evidence type="ECO:0000256" key="2">
    <source>
        <dbReference type="ARBA" id="ARBA00022723"/>
    </source>
</evidence>
<dbReference type="Proteomes" id="UP000558688">
    <property type="component" value="Unassembled WGS sequence"/>
</dbReference>
<dbReference type="InterPro" id="IPR042109">
    <property type="entry name" value="Adenylosuccinate_synth_dom1"/>
</dbReference>
<evidence type="ECO:0000256" key="7">
    <source>
        <dbReference type="HAMAP-Rule" id="MF_03125"/>
    </source>
</evidence>
<comment type="caution">
    <text evidence="8">The sequence shown here is derived from an EMBL/GenBank/DDBJ whole genome shotgun (WGS) entry which is preliminary data.</text>
</comment>
<dbReference type="EMBL" id="JAAFOW010001619">
    <property type="protein sequence ID" value="KAF5259930.1"/>
    <property type="molecule type" value="Genomic_DNA"/>
</dbReference>
<proteinExistence type="inferred from homology"/>
<sequence>MLDLDYGSYPLTKQYVTSSNTSLAGIIGGLTLDPTKITEIIGVVKAYTTRVGSGAFKTEDTGEVGTKLQEIGREWGTSTGRRRRCGWLDLVLDVLDTFETIRVATAYKIDGKEIDSYPADLDILDQCEVVYKDFPGWQTPTTNAKSFEDLPKEARAYVEFIEEYVGVKVKYIGTGPDREAMIKRD</sequence>
<keyword evidence="3 7" id="KW-0547">Nucleotide-binding</keyword>
<gene>
    <name evidence="8" type="ORF">FOXYS1_9448</name>
</gene>
<dbReference type="GO" id="GO:0004019">
    <property type="term" value="F:adenylosuccinate synthase activity"/>
    <property type="evidence" value="ECO:0007669"/>
    <property type="project" value="UniProtKB-UniRule"/>
</dbReference>
<evidence type="ECO:0000313" key="9">
    <source>
        <dbReference type="Proteomes" id="UP000558688"/>
    </source>
</evidence>
<dbReference type="GO" id="GO:0046040">
    <property type="term" value="P:IMP metabolic process"/>
    <property type="evidence" value="ECO:0007669"/>
    <property type="project" value="TreeGrafter"/>
</dbReference>
<evidence type="ECO:0000256" key="4">
    <source>
        <dbReference type="ARBA" id="ARBA00022755"/>
    </source>
</evidence>
<accession>A0A8H5A8A1</accession>
<dbReference type="HAMAP" id="MF_00011">
    <property type="entry name" value="Adenylosucc_synth"/>
    <property type="match status" value="1"/>
</dbReference>
<keyword evidence="7" id="KW-0963">Cytoplasm</keyword>
<dbReference type="InterPro" id="IPR001114">
    <property type="entry name" value="Adenylosuccinate_synthetase"/>
</dbReference>
<keyword evidence="1 7" id="KW-0436">Ligase</keyword>
<keyword evidence="6 7" id="KW-0342">GTP-binding</keyword>
<feature type="binding site" evidence="7">
    <location>
        <begin position="77"/>
        <end position="83"/>
    </location>
    <ligand>
        <name>substrate</name>
    </ligand>
</feature>
<comment type="similarity">
    <text evidence="7">Belongs to the adenylosuccinate synthetase family.</text>
</comment>
<comment type="catalytic activity">
    <reaction evidence="7">
        <text>IMP + L-aspartate + GTP = N(6)-(1,2-dicarboxyethyl)-AMP + GDP + phosphate + 2 H(+)</text>
        <dbReference type="Rhea" id="RHEA:15753"/>
        <dbReference type="ChEBI" id="CHEBI:15378"/>
        <dbReference type="ChEBI" id="CHEBI:29991"/>
        <dbReference type="ChEBI" id="CHEBI:37565"/>
        <dbReference type="ChEBI" id="CHEBI:43474"/>
        <dbReference type="ChEBI" id="CHEBI:57567"/>
        <dbReference type="ChEBI" id="CHEBI:58053"/>
        <dbReference type="ChEBI" id="CHEBI:58189"/>
        <dbReference type="EC" id="6.3.4.4"/>
    </reaction>
</comment>